<dbReference type="GO" id="GO:0008705">
    <property type="term" value="F:methionine synthase activity"/>
    <property type="evidence" value="ECO:0007669"/>
    <property type="project" value="TreeGrafter"/>
</dbReference>
<dbReference type="InterPro" id="IPR003726">
    <property type="entry name" value="HCY_dom"/>
</dbReference>
<evidence type="ECO:0000256" key="6">
    <source>
        <dbReference type="ARBA" id="ARBA00023285"/>
    </source>
</evidence>
<keyword evidence="6" id="KW-0170">Cobalt</keyword>
<evidence type="ECO:0000256" key="3">
    <source>
        <dbReference type="ARBA" id="ARBA00022679"/>
    </source>
</evidence>
<evidence type="ECO:0000256" key="7">
    <source>
        <dbReference type="PIRSR" id="PIRSR037505-2"/>
    </source>
</evidence>
<gene>
    <name evidence="10" type="ORF">ENG47_06330</name>
</gene>
<keyword evidence="4" id="KW-0949">S-adenosyl-L-methionine</keyword>
<feature type="binding site" evidence="7 8">
    <location>
        <position position="210"/>
    </location>
    <ligand>
        <name>Zn(2+)</name>
        <dbReference type="ChEBI" id="CHEBI:29105"/>
    </ligand>
</feature>
<feature type="binding site" evidence="7 8">
    <location>
        <position position="275"/>
    </location>
    <ligand>
        <name>Zn(2+)</name>
        <dbReference type="ChEBI" id="CHEBI:29105"/>
    </ligand>
</feature>
<sequence length="312" mass="34259">MRDWKERLLSRGILVLDGAWGTEMMKRGLLSGECPELWNLNRPDDVRAIARSYQEAGADIILTNTFGGNYFKLRKNGVSLEEVKKINKRGVELSREMAGDCLVFASIGPTGEFLKPLGKITEDEMVTCFKQQVDAFVEGGADGVIIETMSDLNEAKCALRAVRESSNLPVAVSMTFNKGEKGYATVMGITPDRAAKELEKAGADIVGANCSFGIENMVEVAGIIRPVTHLPLWIKPNAGIPQLREGKTIYPETPEQMVKFVPDLIKEGVSMIGGCCGTTPDHIRLIASKVRSYIDIARRYLETVVKFKNSGI</sequence>
<keyword evidence="5 7" id="KW-0479">Metal-binding</keyword>
<dbReference type="InterPro" id="IPR050554">
    <property type="entry name" value="Met_Synthase/Corrinoid"/>
</dbReference>
<dbReference type="PIRSF" id="PIRSF037505">
    <property type="entry name" value="Betaine_HMT"/>
    <property type="match status" value="1"/>
</dbReference>
<feature type="domain" description="Hcy-binding" evidence="9">
    <location>
        <begin position="2"/>
        <end position="290"/>
    </location>
</feature>
<dbReference type="EMBL" id="DRBC01000381">
    <property type="protein sequence ID" value="HDN85351.1"/>
    <property type="molecule type" value="Genomic_DNA"/>
</dbReference>
<dbReference type="InterPro" id="IPR036589">
    <property type="entry name" value="HCY_dom_sf"/>
</dbReference>
<evidence type="ECO:0000259" key="9">
    <source>
        <dbReference type="PROSITE" id="PS50970"/>
    </source>
</evidence>
<dbReference type="PROSITE" id="PS50970">
    <property type="entry name" value="HCY"/>
    <property type="match status" value="1"/>
</dbReference>
<dbReference type="Proteomes" id="UP000885660">
    <property type="component" value="Unassembled WGS sequence"/>
</dbReference>
<dbReference type="AlphaFoldDB" id="A0A7V0QR37"/>
<keyword evidence="2 8" id="KW-0489">Methyltransferase</keyword>
<protein>
    <submittedName>
        <fullName evidence="10">Methionine synthase</fullName>
    </submittedName>
</protein>
<evidence type="ECO:0000256" key="2">
    <source>
        <dbReference type="ARBA" id="ARBA00022603"/>
    </source>
</evidence>
<proteinExistence type="inferred from homology"/>
<dbReference type="GO" id="GO:0050667">
    <property type="term" value="P:homocysteine metabolic process"/>
    <property type="evidence" value="ECO:0007669"/>
    <property type="project" value="TreeGrafter"/>
</dbReference>
<feature type="binding site" evidence="7 8">
    <location>
        <position position="276"/>
    </location>
    <ligand>
        <name>Zn(2+)</name>
        <dbReference type="ChEBI" id="CHEBI:29105"/>
    </ligand>
</feature>
<evidence type="ECO:0000256" key="5">
    <source>
        <dbReference type="ARBA" id="ARBA00022723"/>
    </source>
</evidence>
<dbReference type="PANTHER" id="PTHR45833:SF1">
    <property type="entry name" value="METHIONINE SYNTHASE"/>
    <property type="match status" value="1"/>
</dbReference>
<keyword evidence="7 8" id="KW-0862">Zinc</keyword>
<accession>A0A7V0QR37</accession>
<dbReference type="SUPFAM" id="SSF82282">
    <property type="entry name" value="Homocysteine S-methyltransferase"/>
    <property type="match status" value="1"/>
</dbReference>
<comment type="caution">
    <text evidence="10">The sequence shown here is derived from an EMBL/GenBank/DDBJ whole genome shotgun (WGS) entry which is preliminary data.</text>
</comment>
<dbReference type="GO" id="GO:0008270">
    <property type="term" value="F:zinc ion binding"/>
    <property type="evidence" value="ECO:0007669"/>
    <property type="project" value="InterPro"/>
</dbReference>
<evidence type="ECO:0000256" key="8">
    <source>
        <dbReference type="PROSITE-ProRule" id="PRU00333"/>
    </source>
</evidence>
<evidence type="ECO:0000256" key="4">
    <source>
        <dbReference type="ARBA" id="ARBA00022691"/>
    </source>
</evidence>
<evidence type="ECO:0000256" key="1">
    <source>
        <dbReference type="ARBA" id="ARBA00010398"/>
    </source>
</evidence>
<dbReference type="Gene3D" id="3.20.20.330">
    <property type="entry name" value="Homocysteine-binding-like domain"/>
    <property type="match status" value="1"/>
</dbReference>
<dbReference type="Pfam" id="PF02574">
    <property type="entry name" value="S-methyl_trans"/>
    <property type="match status" value="1"/>
</dbReference>
<dbReference type="GO" id="GO:0032259">
    <property type="term" value="P:methylation"/>
    <property type="evidence" value="ECO:0007669"/>
    <property type="project" value="UniProtKB-KW"/>
</dbReference>
<reference evidence="10" key="1">
    <citation type="journal article" date="2020" name="mSystems">
        <title>Genome- and Community-Level Interaction Insights into Carbon Utilization and Element Cycling Functions of Hydrothermarchaeota in Hydrothermal Sediment.</title>
        <authorList>
            <person name="Zhou Z."/>
            <person name="Liu Y."/>
            <person name="Xu W."/>
            <person name="Pan J."/>
            <person name="Luo Z.H."/>
            <person name="Li M."/>
        </authorList>
    </citation>
    <scope>NUCLEOTIDE SEQUENCE [LARGE SCALE GENOMIC DNA]</scope>
    <source>
        <strain evidence="10">HyVt-219</strain>
    </source>
</reference>
<name>A0A7V0QR37_UNCAE</name>
<organism evidence="10">
    <name type="scientific">Aerophobetes bacterium</name>
    <dbReference type="NCBI Taxonomy" id="2030807"/>
    <lineage>
        <taxon>Bacteria</taxon>
        <taxon>Candidatus Aerophobota</taxon>
    </lineage>
</organism>
<comment type="similarity">
    <text evidence="1">Belongs to the vitamin-B12 dependent methionine synthase family.</text>
</comment>
<dbReference type="GO" id="GO:0046653">
    <property type="term" value="P:tetrahydrofolate metabolic process"/>
    <property type="evidence" value="ECO:0007669"/>
    <property type="project" value="TreeGrafter"/>
</dbReference>
<dbReference type="GO" id="GO:0005829">
    <property type="term" value="C:cytosol"/>
    <property type="evidence" value="ECO:0007669"/>
    <property type="project" value="TreeGrafter"/>
</dbReference>
<dbReference type="PANTHER" id="PTHR45833">
    <property type="entry name" value="METHIONINE SYNTHASE"/>
    <property type="match status" value="1"/>
</dbReference>
<keyword evidence="3 8" id="KW-0808">Transferase</keyword>
<evidence type="ECO:0000313" key="10">
    <source>
        <dbReference type="EMBL" id="HDN85351.1"/>
    </source>
</evidence>
<dbReference type="InterPro" id="IPR017226">
    <property type="entry name" value="BHMT-like"/>
</dbReference>
<comment type="cofactor">
    <cofactor evidence="7">
        <name>Zn(2+)</name>
        <dbReference type="ChEBI" id="CHEBI:29105"/>
    </cofactor>
    <text evidence="7">Binds 1 zinc ion per subunit.</text>
</comment>